<evidence type="ECO:0000259" key="8">
    <source>
        <dbReference type="PROSITE" id="PS50048"/>
    </source>
</evidence>
<dbReference type="Proteomes" id="UP000235786">
    <property type="component" value="Unassembled WGS sequence"/>
</dbReference>
<protein>
    <recommendedName>
        <fullName evidence="8">Zn(2)-C6 fungal-type domain-containing protein</fullName>
    </recommendedName>
</protein>
<reference evidence="9 10" key="1">
    <citation type="submission" date="2016-04" db="EMBL/GenBank/DDBJ databases">
        <title>A degradative enzymes factory behind the ericoid mycorrhizal symbiosis.</title>
        <authorList>
            <consortium name="DOE Joint Genome Institute"/>
            <person name="Martino E."/>
            <person name="Morin E."/>
            <person name="Grelet G."/>
            <person name="Kuo A."/>
            <person name="Kohler A."/>
            <person name="Daghino S."/>
            <person name="Barry K."/>
            <person name="Choi C."/>
            <person name="Cichocki N."/>
            <person name="Clum A."/>
            <person name="Copeland A."/>
            <person name="Hainaut M."/>
            <person name="Haridas S."/>
            <person name="Labutti K."/>
            <person name="Lindquist E."/>
            <person name="Lipzen A."/>
            <person name="Khouja H.-R."/>
            <person name="Murat C."/>
            <person name="Ohm R."/>
            <person name="Olson A."/>
            <person name="Spatafora J."/>
            <person name="Veneault-Fourrey C."/>
            <person name="Henrissat B."/>
            <person name="Grigoriev I."/>
            <person name="Martin F."/>
            <person name="Perotto S."/>
        </authorList>
    </citation>
    <scope>NUCLEOTIDE SEQUENCE [LARGE SCALE GENOMIC DNA]</scope>
    <source>
        <strain evidence="9 10">F</strain>
    </source>
</reference>
<dbReference type="PANTHER" id="PTHR36206">
    <property type="entry name" value="ASPERCRYPTIN BIOSYNTHESIS CLUSTER-SPECIFIC TRANSCRIPTION REGULATOR ATNN-RELATED"/>
    <property type="match status" value="1"/>
</dbReference>
<dbReference type="InterPro" id="IPR036864">
    <property type="entry name" value="Zn2-C6_fun-type_DNA-bd_sf"/>
</dbReference>
<evidence type="ECO:0000256" key="6">
    <source>
        <dbReference type="ARBA" id="ARBA00023242"/>
    </source>
</evidence>
<dbReference type="GO" id="GO:0003677">
    <property type="term" value="F:DNA binding"/>
    <property type="evidence" value="ECO:0007669"/>
    <property type="project" value="UniProtKB-KW"/>
</dbReference>
<evidence type="ECO:0000256" key="4">
    <source>
        <dbReference type="ARBA" id="ARBA00023125"/>
    </source>
</evidence>
<dbReference type="EMBL" id="KZ613939">
    <property type="protein sequence ID" value="PMD46926.1"/>
    <property type="molecule type" value="Genomic_DNA"/>
</dbReference>
<name>A0A2J6S851_HYAVF</name>
<feature type="domain" description="Zn(2)-C6 fungal-type" evidence="8">
    <location>
        <begin position="25"/>
        <end position="53"/>
    </location>
</feature>
<dbReference type="SUPFAM" id="SSF57701">
    <property type="entry name" value="Zn2/Cys6 DNA-binding domain"/>
    <property type="match status" value="1"/>
</dbReference>
<dbReference type="STRING" id="1149755.A0A2J6S851"/>
<dbReference type="GO" id="GO:0000981">
    <property type="term" value="F:DNA-binding transcription factor activity, RNA polymerase II-specific"/>
    <property type="evidence" value="ECO:0007669"/>
    <property type="project" value="InterPro"/>
</dbReference>
<keyword evidence="4" id="KW-0238">DNA-binding</keyword>
<feature type="region of interest" description="Disordered" evidence="7">
    <location>
        <begin position="1"/>
        <end position="22"/>
    </location>
</feature>
<evidence type="ECO:0000256" key="5">
    <source>
        <dbReference type="ARBA" id="ARBA00023163"/>
    </source>
</evidence>
<evidence type="ECO:0000256" key="7">
    <source>
        <dbReference type="SAM" id="MobiDB-lite"/>
    </source>
</evidence>
<gene>
    <name evidence="9" type="ORF">L207DRAFT_562137</name>
</gene>
<dbReference type="AlphaFoldDB" id="A0A2J6S851"/>
<dbReference type="GO" id="GO:0008270">
    <property type="term" value="F:zinc ion binding"/>
    <property type="evidence" value="ECO:0007669"/>
    <property type="project" value="InterPro"/>
</dbReference>
<accession>A0A2J6S851</accession>
<evidence type="ECO:0000313" key="10">
    <source>
        <dbReference type="Proteomes" id="UP000235786"/>
    </source>
</evidence>
<dbReference type="OrthoDB" id="2593732at2759"/>
<keyword evidence="2" id="KW-0862">Zinc</keyword>
<dbReference type="InterPro" id="IPR001138">
    <property type="entry name" value="Zn2Cys6_DnaBD"/>
</dbReference>
<dbReference type="SMART" id="SM00066">
    <property type="entry name" value="GAL4"/>
    <property type="match status" value="1"/>
</dbReference>
<evidence type="ECO:0000256" key="2">
    <source>
        <dbReference type="ARBA" id="ARBA00022833"/>
    </source>
</evidence>
<keyword evidence="5" id="KW-0804">Transcription</keyword>
<evidence type="ECO:0000256" key="3">
    <source>
        <dbReference type="ARBA" id="ARBA00023015"/>
    </source>
</evidence>
<dbReference type="Gene3D" id="4.10.240.10">
    <property type="entry name" value="Zn(2)-C6 fungal-type DNA-binding domain"/>
    <property type="match status" value="1"/>
</dbReference>
<dbReference type="Pfam" id="PF00172">
    <property type="entry name" value="Zn_clus"/>
    <property type="match status" value="1"/>
</dbReference>
<dbReference type="CDD" id="cd00067">
    <property type="entry name" value="GAL4"/>
    <property type="match status" value="1"/>
</dbReference>
<evidence type="ECO:0000256" key="1">
    <source>
        <dbReference type="ARBA" id="ARBA00022723"/>
    </source>
</evidence>
<keyword evidence="10" id="KW-1185">Reference proteome</keyword>
<dbReference type="InterPro" id="IPR052360">
    <property type="entry name" value="Transcr_Regulatory_Proteins"/>
</dbReference>
<proteinExistence type="predicted"/>
<keyword evidence="1" id="KW-0479">Metal-binding</keyword>
<dbReference type="PROSITE" id="PS00463">
    <property type="entry name" value="ZN2_CY6_FUNGAL_1"/>
    <property type="match status" value="1"/>
</dbReference>
<keyword evidence="6" id="KW-0539">Nucleus</keyword>
<evidence type="ECO:0000313" key="9">
    <source>
        <dbReference type="EMBL" id="PMD46926.1"/>
    </source>
</evidence>
<organism evidence="9 10">
    <name type="scientific">Hyaloscypha variabilis (strain UAMH 11265 / GT02V1 / F)</name>
    <name type="common">Meliniomyces variabilis</name>
    <dbReference type="NCBI Taxonomy" id="1149755"/>
    <lineage>
        <taxon>Eukaryota</taxon>
        <taxon>Fungi</taxon>
        <taxon>Dikarya</taxon>
        <taxon>Ascomycota</taxon>
        <taxon>Pezizomycotina</taxon>
        <taxon>Leotiomycetes</taxon>
        <taxon>Helotiales</taxon>
        <taxon>Hyaloscyphaceae</taxon>
        <taxon>Hyaloscypha</taxon>
        <taxon>Hyaloscypha variabilis</taxon>
    </lineage>
</organism>
<dbReference type="PANTHER" id="PTHR36206:SF4">
    <property type="entry name" value="HYPOTHETICAL CONSERVED PROTEIN (EUROFUNG)-RELATED"/>
    <property type="match status" value="1"/>
</dbReference>
<dbReference type="PROSITE" id="PS50048">
    <property type="entry name" value="ZN2_CY6_FUNGAL_2"/>
    <property type="match status" value="1"/>
</dbReference>
<keyword evidence="3" id="KW-0805">Transcription regulation</keyword>
<sequence>METSIDSRGSKEARSRRHLPKTRTGCGTCKIRRVKCGEEKPHCRRCITFGSICDGYEHVNRKYQTGRPKCKTIRALQPKSSQVIKNPFATQFQNEKESWYFDKFCSKTSYEILPDFKSQALRQMLLQASQEDLSIRHIVAALGALDETNEHMPPFPKSNRTQPRHQLDALEQYSIALKHMKKASLSGKQEFRLVMLGCLAIICFEAWNGNHTLAVQQITVGLKIIHAHLREILADRARILGQPSLGTDKIIEADLLRAFAGLDVYAPCDPLKPVTGPFIFDEDSNQYLPEPTNVFELEGKDILARMPEYFECIEDAQFYGQALKVQTIRFLATHRAHACRPSNEFHINEWWGPWDKVSQFTIAMHSNICDAIFQWNLAFQPLWKKLKSGSCSTRLPAIKVNLQTRCLSIALLVSGIEDEEGFDIYTKDFQDITNFAEYVLDNTKSTGHNFILESNIVHPLLLVAHKCRDMTIRRRAIALMFKYPLREVVWDGMFCGKLGQWIMDLEEQYLNEAHVPGWARIRGITVFRDARADRVTLRCTQKTSSESEEVTRCCVMYECGSLSFQRMSTSMNDVGSQKLPP</sequence>